<reference evidence="1 2" key="1">
    <citation type="submission" date="2019-05" db="EMBL/GenBank/DDBJ databases">
        <title>Chryseobacterium sp. isolated from King George Island, maritime Antarctica.</title>
        <authorList>
            <person name="Peng X."/>
        </authorList>
    </citation>
    <scope>NUCLEOTIDE SEQUENCE [LARGE SCALE GENOMIC DNA]</scope>
    <source>
        <strain evidence="1 2">7-3A</strain>
    </source>
</reference>
<evidence type="ECO:0000313" key="2">
    <source>
        <dbReference type="Proteomes" id="UP000594195"/>
    </source>
</evidence>
<gene>
    <name evidence="1" type="ORF">Q73A0000_07825</name>
</gene>
<dbReference type="Proteomes" id="UP000594195">
    <property type="component" value="Chromosome"/>
</dbReference>
<protein>
    <submittedName>
        <fullName evidence="1">Uncharacterized protein</fullName>
    </submittedName>
</protein>
<name>A0A7M2Y804_9FLAO</name>
<keyword evidence="2" id="KW-1185">Reference proteome</keyword>
<proteinExistence type="predicted"/>
<dbReference type="KEGG" id="kfa:Q73A0000_07825"/>
<accession>A0A7M2Y804</accession>
<evidence type="ECO:0000313" key="1">
    <source>
        <dbReference type="EMBL" id="QOW10281.1"/>
    </source>
</evidence>
<dbReference type="EMBL" id="CP040442">
    <property type="protein sequence ID" value="QOW10281.1"/>
    <property type="molecule type" value="Genomic_DNA"/>
</dbReference>
<organism evidence="1 2">
    <name type="scientific">Kaistella flava</name>
    <name type="common">ex Peng et al. 2021</name>
    <dbReference type="NCBI Taxonomy" id="2038776"/>
    <lineage>
        <taxon>Bacteria</taxon>
        <taxon>Pseudomonadati</taxon>
        <taxon>Bacteroidota</taxon>
        <taxon>Flavobacteriia</taxon>
        <taxon>Flavobacteriales</taxon>
        <taxon>Weeksellaceae</taxon>
        <taxon>Chryseobacterium group</taxon>
        <taxon>Kaistella</taxon>
    </lineage>
</organism>
<dbReference type="AlphaFoldDB" id="A0A7M2Y804"/>
<dbReference type="RefSeq" id="WP_193813510.1">
    <property type="nucleotide sequence ID" value="NZ_CP040442.1"/>
</dbReference>
<sequence length="1130" mass="132521">MKVRQILNNSKISPHQKINYIKTELSPGSFEKFFRNNTPLKNFLKSQALIREIKNVSLNEPYVFTQDFEKEFLWITNKLLLNINSIVDFSTCVSTFNQALLTENFDEAHKTLDYIQHSYGYSLWLLESRLHLTENELGTSSNWKLLSEYLSLTNNPIYNFCINSSSKKIETNLPFESFVNQFQNDLNTMNVFGFLNDFLVFRNFKLAQFEYNFNDLSSVLYVSNIFSIIDQYLVLIEVILYHISVHNEKYFSLFEDFLIKLHRAGCNDNRIPNILNIISVGTQLIQYPENDIIQNILEEYYRGNFAESKVLSCKAISSNVIDFEVWEIYVKSLINLALPFEDTGMRSIDYILLNIYQFMQFNSESEKASKALAKLSVKYSNVYIGFHIAALLYEIERNNNLNISLYCSSSHNSLKLLLSPVYHKNILPKYVPFNTLNYSRYKSVLYNFPHDSPYDYYTADNKFILRGDITTAYREEHYSRCISLINESNILHSSPNYFKEITTFYLYESLIKEKKITDAIVLFYDIYFDENIYYYKINYKNLYDVVFQDSDKYAYLNNCNALILGSLFNSEYDLYELLDEYLYKNNIEFNDLDSLLHKLDINQCIYVLFKIYTIDTLKYFFSNIQDVEEFRLKVLIKLISIDIANKIHYEAEKNEIEKNLSVRNVIQEVNDARLFVDVPKLKEILVEKYTDDFNRFWNIVQEKKATKLSGFNSSRKRNWEKSLKESADNTLDKYDDADFIAFKNIYYFVRQNFLFSKEYGLDSCLSTRIRHGALKNQLRSVFDSLNLLTSKNGADYIDNLFWSNIIEDVQVNLEVQTLIKELSNRVDSLNDFVVNEVIQINHENNLSKKNGLFNYYTTDEILYEFYSEYVNYLNTAGDSIDTLLNDLILFTNFTLRDNLVSYFTITLFEKYRDIVLETIDKISKLSLPPTIYLIENLNKSITDVKICLDEVSNWFFLNTSSSANLLMIEDIINASFVMTQRLYNNYTITSKINISFDQVAGYASLIYVFNILFSNCIVHSNLAGNILITVDVDLVDNKFVKIDISNNFNNLDIKKVTTNLEAIKKNWKDFSNIDRSNVEGQSGFDKIKRIMIYEAKCVTDHFDYLITDNTVTVSLFLIYNKPSDEESINN</sequence>